<keyword evidence="10" id="KW-1185">Reference proteome</keyword>
<evidence type="ECO:0000256" key="6">
    <source>
        <dbReference type="ARBA" id="ARBA00022989"/>
    </source>
</evidence>
<keyword evidence="2" id="KW-0813">Transport</keyword>
<protein>
    <submittedName>
        <fullName evidence="9">ABC transporter permease</fullName>
    </submittedName>
</protein>
<keyword evidence="5 8" id="KW-0812">Transmembrane</keyword>
<feature type="transmembrane region" description="Helical" evidence="8">
    <location>
        <begin position="21"/>
        <end position="38"/>
    </location>
</feature>
<feature type="transmembrane region" description="Helical" evidence="8">
    <location>
        <begin position="257"/>
        <end position="274"/>
    </location>
</feature>
<organism evidence="9 10">
    <name type="scientific">Fodinisporobacter ferrooxydans</name>
    <dbReference type="NCBI Taxonomy" id="2901836"/>
    <lineage>
        <taxon>Bacteria</taxon>
        <taxon>Bacillati</taxon>
        <taxon>Bacillota</taxon>
        <taxon>Bacilli</taxon>
        <taxon>Bacillales</taxon>
        <taxon>Alicyclobacillaceae</taxon>
        <taxon>Fodinisporobacter</taxon>
    </lineage>
</organism>
<evidence type="ECO:0000256" key="1">
    <source>
        <dbReference type="ARBA" id="ARBA00004651"/>
    </source>
</evidence>
<dbReference type="RefSeq" id="WP_347439389.1">
    <property type="nucleotide sequence ID" value="NZ_CP089291.1"/>
</dbReference>
<gene>
    <name evidence="9" type="ORF">LSG31_11450</name>
</gene>
<dbReference type="InterPro" id="IPR001851">
    <property type="entry name" value="ABC_transp_permease"/>
</dbReference>
<dbReference type="Pfam" id="PF02653">
    <property type="entry name" value="BPD_transp_2"/>
    <property type="match status" value="1"/>
</dbReference>
<feature type="transmembrane region" description="Helical" evidence="8">
    <location>
        <begin position="226"/>
        <end position="245"/>
    </location>
</feature>
<evidence type="ECO:0000256" key="7">
    <source>
        <dbReference type="ARBA" id="ARBA00023136"/>
    </source>
</evidence>
<dbReference type="Proteomes" id="UP000830167">
    <property type="component" value="Chromosome"/>
</dbReference>
<dbReference type="CDD" id="cd06579">
    <property type="entry name" value="TM_PBP1_transp_AraH_like"/>
    <property type="match status" value="1"/>
</dbReference>
<dbReference type="PANTHER" id="PTHR32196:SF21">
    <property type="entry name" value="ABC TRANSPORTER PERMEASE PROTEIN YPHD-RELATED"/>
    <property type="match status" value="1"/>
</dbReference>
<dbReference type="EMBL" id="CP089291">
    <property type="protein sequence ID" value="UOF92719.1"/>
    <property type="molecule type" value="Genomic_DNA"/>
</dbReference>
<dbReference type="PANTHER" id="PTHR32196">
    <property type="entry name" value="ABC TRANSPORTER PERMEASE PROTEIN YPHD-RELATED-RELATED"/>
    <property type="match status" value="1"/>
</dbReference>
<keyword evidence="3" id="KW-1003">Cell membrane</keyword>
<evidence type="ECO:0000256" key="4">
    <source>
        <dbReference type="ARBA" id="ARBA00022519"/>
    </source>
</evidence>
<evidence type="ECO:0000256" key="5">
    <source>
        <dbReference type="ARBA" id="ARBA00022692"/>
    </source>
</evidence>
<reference evidence="9" key="1">
    <citation type="submission" date="2021-12" db="EMBL/GenBank/DDBJ databases">
        <title>Alicyclobacillaceae gen. nov., sp. nov., isolated from chalcocite enrichment system.</title>
        <authorList>
            <person name="Jiang Z."/>
        </authorList>
    </citation>
    <scope>NUCLEOTIDE SEQUENCE</scope>
    <source>
        <strain evidence="9">MYW30-H2</strain>
    </source>
</reference>
<evidence type="ECO:0000256" key="2">
    <source>
        <dbReference type="ARBA" id="ARBA00022448"/>
    </source>
</evidence>
<feature type="transmembrane region" description="Helical" evidence="8">
    <location>
        <begin position="103"/>
        <end position="123"/>
    </location>
</feature>
<feature type="transmembrane region" description="Helical" evidence="8">
    <location>
        <begin position="281"/>
        <end position="303"/>
    </location>
</feature>
<feature type="transmembrane region" description="Helical" evidence="8">
    <location>
        <begin position="50"/>
        <end position="70"/>
    </location>
</feature>
<feature type="transmembrane region" description="Helical" evidence="8">
    <location>
        <begin position="77"/>
        <end position="97"/>
    </location>
</feature>
<comment type="subcellular location">
    <subcellularLocation>
        <location evidence="1">Cell membrane</location>
        <topology evidence="1">Multi-pass membrane protein</topology>
    </subcellularLocation>
</comment>
<accession>A0ABY4CRW1</accession>
<evidence type="ECO:0000256" key="3">
    <source>
        <dbReference type="ARBA" id="ARBA00022475"/>
    </source>
</evidence>
<keyword evidence="6 8" id="KW-1133">Transmembrane helix</keyword>
<feature type="transmembrane region" description="Helical" evidence="8">
    <location>
        <begin position="135"/>
        <end position="153"/>
    </location>
</feature>
<keyword evidence="4" id="KW-0997">Cell inner membrane</keyword>
<name>A0ABY4CRW1_9BACL</name>
<feature type="transmembrane region" description="Helical" evidence="8">
    <location>
        <begin position="173"/>
        <end position="195"/>
    </location>
</feature>
<evidence type="ECO:0000313" key="10">
    <source>
        <dbReference type="Proteomes" id="UP000830167"/>
    </source>
</evidence>
<sequence>MFSFVRNNSVQINIRKNQESILAYVILLIVLVLFAVFQNDFFTKYGPQSLFNQVISLCIATFGQTLVILTAGIDLSVGAIIGLTNSIAATVMVPIIHGVGNEWVGILLTCVLVVVVGTLAGYINAAIIVFGRLQPIIVTLATSSVYTGIALYVRPTPGGKVPDNFTEYLTGRLIEYIPVSAIVLCMFIAVAWIPIRRSRLGQSLYAVGGNENSAYVSGILVGKTKLLAYTLSGFFSACAGILLTAQTASGDPLGSDMFTLNSIAAVVLGGTSLFGGKGGYLGSVAGASILSLIVGLLIFWNVSSFYQELVRGLILILAIAVGTLQARRRKRSLARTS</sequence>
<keyword evidence="7 8" id="KW-0472">Membrane</keyword>
<feature type="transmembrane region" description="Helical" evidence="8">
    <location>
        <begin position="309"/>
        <end position="326"/>
    </location>
</feature>
<evidence type="ECO:0000313" key="9">
    <source>
        <dbReference type="EMBL" id="UOF92719.1"/>
    </source>
</evidence>
<proteinExistence type="predicted"/>
<evidence type="ECO:0000256" key="8">
    <source>
        <dbReference type="SAM" id="Phobius"/>
    </source>
</evidence>